<reference evidence="2 3" key="1">
    <citation type="submission" date="2023-06" db="EMBL/GenBank/DDBJ databases">
        <title>Black Yeasts Isolated from many extreme environments.</title>
        <authorList>
            <person name="Coleine C."/>
            <person name="Stajich J.E."/>
            <person name="Selbmann L."/>
        </authorList>
    </citation>
    <scope>NUCLEOTIDE SEQUENCE [LARGE SCALE GENOMIC DNA]</scope>
    <source>
        <strain evidence="2 3">CCFEE 5887</strain>
    </source>
</reference>
<proteinExistence type="predicted"/>
<gene>
    <name evidence="2" type="ORF">LTR25_011220</name>
</gene>
<keyword evidence="3" id="KW-1185">Reference proteome</keyword>
<organism evidence="2 3">
    <name type="scientific">Vermiconidia calcicola</name>
    <dbReference type="NCBI Taxonomy" id="1690605"/>
    <lineage>
        <taxon>Eukaryota</taxon>
        <taxon>Fungi</taxon>
        <taxon>Dikarya</taxon>
        <taxon>Ascomycota</taxon>
        <taxon>Pezizomycotina</taxon>
        <taxon>Dothideomycetes</taxon>
        <taxon>Dothideomycetidae</taxon>
        <taxon>Mycosphaerellales</taxon>
        <taxon>Extremaceae</taxon>
        <taxon>Vermiconidia</taxon>
    </lineage>
</organism>
<comment type="caution">
    <text evidence="2">The sequence shown here is derived from an EMBL/GenBank/DDBJ whole genome shotgun (WGS) entry which is preliminary data.</text>
</comment>
<dbReference type="EMBL" id="JAXLQG010000085">
    <property type="protein sequence ID" value="KAK5527407.1"/>
    <property type="molecule type" value="Genomic_DNA"/>
</dbReference>
<evidence type="ECO:0000256" key="1">
    <source>
        <dbReference type="SAM" id="MobiDB-lite"/>
    </source>
</evidence>
<dbReference type="AlphaFoldDB" id="A0AAV9PUD0"/>
<dbReference type="Proteomes" id="UP001345827">
    <property type="component" value="Unassembled WGS sequence"/>
</dbReference>
<feature type="compositionally biased region" description="Basic and acidic residues" evidence="1">
    <location>
        <begin position="16"/>
        <end position="27"/>
    </location>
</feature>
<feature type="compositionally biased region" description="Polar residues" evidence="1">
    <location>
        <begin position="1"/>
        <end position="12"/>
    </location>
</feature>
<name>A0AAV9PUD0_9PEZI</name>
<protein>
    <recommendedName>
        <fullName evidence="4">TF-B3 domain-containing protein</fullName>
    </recommendedName>
</protein>
<feature type="region of interest" description="Disordered" evidence="1">
    <location>
        <begin position="1"/>
        <end position="41"/>
    </location>
</feature>
<accession>A0AAV9PUD0</accession>
<evidence type="ECO:0008006" key="4">
    <source>
        <dbReference type="Google" id="ProtNLM"/>
    </source>
</evidence>
<sequence>MESIKTMITSPLQLVEEPKTEEQRDQPCIEQTPSPDAPNLQLREGDESVNNRLSQMELKNKWLKATLQQRTAEQFQRMRSFEEMERQNRVMVNGLQQFQEALHGLQEQSIEADEATSVTTTGGPLLPYTCTPIPELQETDPYNRYLIHFTIKGRKGEWEMAIEAASKKPFRNLVKGWEKAAQQGDEQVKAEDYIYIIEIQGHEGKTVHSWEMGDSLRRLGLSENGVVQIIPNPSENYDTGGDAEYETGEDHGAQGTLVTRRMTRSMRPT</sequence>
<evidence type="ECO:0000313" key="3">
    <source>
        <dbReference type="Proteomes" id="UP001345827"/>
    </source>
</evidence>
<evidence type="ECO:0000313" key="2">
    <source>
        <dbReference type="EMBL" id="KAK5527407.1"/>
    </source>
</evidence>